<keyword evidence="1" id="KW-1133">Transmembrane helix</keyword>
<feature type="transmembrane region" description="Helical" evidence="1">
    <location>
        <begin position="12"/>
        <end position="32"/>
    </location>
</feature>
<keyword evidence="1" id="KW-0472">Membrane</keyword>
<feature type="transmembrane region" description="Helical" evidence="1">
    <location>
        <begin position="71"/>
        <end position="90"/>
    </location>
</feature>
<name>A0A6B1G5D8_9CHLR</name>
<keyword evidence="1" id="KW-0812">Transmembrane</keyword>
<dbReference type="EMBL" id="VYDA01000429">
    <property type="protein sequence ID" value="MYH62395.1"/>
    <property type="molecule type" value="Genomic_DNA"/>
</dbReference>
<organism evidence="2">
    <name type="scientific">Caldilineaceae bacterium SB0675_bin_29</name>
    <dbReference type="NCBI Taxonomy" id="2605266"/>
    <lineage>
        <taxon>Bacteria</taxon>
        <taxon>Bacillati</taxon>
        <taxon>Chloroflexota</taxon>
        <taxon>Caldilineae</taxon>
        <taxon>Caldilineales</taxon>
        <taxon>Caldilineaceae</taxon>
    </lineage>
</organism>
<protein>
    <submittedName>
        <fullName evidence="2">Uncharacterized protein</fullName>
    </submittedName>
</protein>
<comment type="caution">
    <text evidence="2">The sequence shown here is derived from an EMBL/GenBank/DDBJ whole genome shotgun (WGS) entry which is preliminary data.</text>
</comment>
<evidence type="ECO:0000256" key="1">
    <source>
        <dbReference type="SAM" id="Phobius"/>
    </source>
</evidence>
<accession>A0A6B1G5D8</accession>
<reference evidence="2" key="1">
    <citation type="submission" date="2019-09" db="EMBL/GenBank/DDBJ databases">
        <title>Characterisation of the sponge microbiome using genome-centric metagenomics.</title>
        <authorList>
            <person name="Engelberts J.P."/>
            <person name="Robbins S.J."/>
            <person name="De Goeij J.M."/>
            <person name="Aranda M."/>
            <person name="Bell S.C."/>
            <person name="Webster N.S."/>
        </authorList>
    </citation>
    <scope>NUCLEOTIDE SEQUENCE</scope>
    <source>
        <strain evidence="2">SB0675_bin_29</strain>
    </source>
</reference>
<dbReference type="AlphaFoldDB" id="A0A6B1G5D8"/>
<proteinExistence type="predicted"/>
<gene>
    <name evidence="2" type="ORF">F4148_11780</name>
</gene>
<evidence type="ECO:0000313" key="2">
    <source>
        <dbReference type="EMBL" id="MYH62395.1"/>
    </source>
</evidence>
<sequence length="125" mass="13978">MNEPIRPVIFNVITIAALLIALAQSVLVFPLYTMPATTEAIQLLVELAQESDAVEETLIELLADDLMRRRWFGNSMIVTMGIAILANVIANSLGRGRQRVNQARIRQLEADLQEMRSSAEQSRRS</sequence>